<dbReference type="InterPro" id="IPR000682">
    <property type="entry name" value="PCMT"/>
</dbReference>
<evidence type="ECO:0000256" key="1">
    <source>
        <dbReference type="ARBA" id="ARBA00005369"/>
    </source>
</evidence>
<protein>
    <recommendedName>
        <fullName evidence="2">Protein-L-isoaspartate O-methyltransferase</fullName>
    </recommendedName>
    <alternativeName>
        <fullName evidence="6">Protein L-isoaspartyl methyltransferase</fullName>
    </alternativeName>
</protein>
<accession>A0A4R3LFZ5</accession>
<dbReference type="GO" id="GO:0005737">
    <property type="term" value="C:cytoplasm"/>
    <property type="evidence" value="ECO:0007669"/>
    <property type="project" value="TreeGrafter"/>
</dbReference>
<dbReference type="PANTHER" id="PTHR11579">
    <property type="entry name" value="PROTEIN-L-ISOASPARTATE O-METHYLTRANSFERASE"/>
    <property type="match status" value="1"/>
</dbReference>
<dbReference type="CDD" id="cd02440">
    <property type="entry name" value="AdoMet_MTases"/>
    <property type="match status" value="1"/>
</dbReference>
<keyword evidence="9" id="KW-1185">Reference proteome</keyword>
<gene>
    <name evidence="8" type="ORF">EDC25_10830</name>
</gene>
<proteinExistence type="inferred from homology"/>
<dbReference type="InterPro" id="IPR020598">
    <property type="entry name" value="rRNA_Ade_methylase_Trfase_N"/>
</dbReference>
<keyword evidence="3 8" id="KW-0489">Methyltransferase</keyword>
<dbReference type="AlphaFoldDB" id="A0A4R3LFZ5"/>
<evidence type="ECO:0000256" key="4">
    <source>
        <dbReference type="ARBA" id="ARBA00022679"/>
    </source>
</evidence>
<dbReference type="SMART" id="SM00650">
    <property type="entry name" value="rADc"/>
    <property type="match status" value="1"/>
</dbReference>
<dbReference type="InterPro" id="IPR029063">
    <property type="entry name" value="SAM-dependent_MTases_sf"/>
</dbReference>
<dbReference type="GO" id="GO:0004719">
    <property type="term" value="F:protein-L-isoaspartate (D-aspartate) O-methyltransferase activity"/>
    <property type="evidence" value="ECO:0007669"/>
    <property type="project" value="InterPro"/>
</dbReference>
<reference evidence="8 9" key="1">
    <citation type="submission" date="2019-03" db="EMBL/GenBank/DDBJ databases">
        <title>Genomic Encyclopedia of Type Strains, Phase IV (KMG-IV): sequencing the most valuable type-strain genomes for metagenomic binning, comparative biology and taxonomic classification.</title>
        <authorList>
            <person name="Goeker M."/>
        </authorList>
    </citation>
    <scope>NUCLEOTIDE SEQUENCE [LARGE SCALE GENOMIC DNA]</scope>
    <source>
        <strain evidence="8 9">DSM 21944</strain>
    </source>
</reference>
<evidence type="ECO:0000313" key="8">
    <source>
        <dbReference type="EMBL" id="TCS98450.1"/>
    </source>
</evidence>
<dbReference type="Proteomes" id="UP000294599">
    <property type="component" value="Unassembled WGS sequence"/>
</dbReference>
<organism evidence="8 9">
    <name type="scientific">Pseudofulvimonas gallinarii</name>
    <dbReference type="NCBI Taxonomy" id="634155"/>
    <lineage>
        <taxon>Bacteria</taxon>
        <taxon>Pseudomonadati</taxon>
        <taxon>Pseudomonadota</taxon>
        <taxon>Gammaproteobacteria</taxon>
        <taxon>Lysobacterales</taxon>
        <taxon>Rhodanobacteraceae</taxon>
        <taxon>Pseudofulvimonas</taxon>
    </lineage>
</organism>
<sequence length="265" mass="28936">MNPDTGWIPDGDFRHCASLNACGSLRFAVESAGAYHFRPLFTLILPIMTIDLNLARENMIEQQIRPWEVLDPRVLDSFRAVPRDRFVPEAYRDVAYSDVAIPLGDGEHMMKPVVEGRVLQALDLAGSENVLEIGTGSGYLTACLATLAGRVTSVEINERLFNAARERLANRADSVTVLLADALAGFKPEQRFDAIVVTGAVAAIPKLFLDWLAPAGRLFAVRGQSPAMEAVLVTRVDGGSHRTDSLFETELGYLRGAEPKPVFAL</sequence>
<dbReference type="PANTHER" id="PTHR11579:SF18">
    <property type="entry name" value="PROTEIN-L-ISOASPARTATE O-METHYLTRANSFERASE"/>
    <property type="match status" value="1"/>
</dbReference>
<evidence type="ECO:0000256" key="5">
    <source>
        <dbReference type="ARBA" id="ARBA00022691"/>
    </source>
</evidence>
<evidence type="ECO:0000256" key="6">
    <source>
        <dbReference type="ARBA" id="ARBA00030757"/>
    </source>
</evidence>
<evidence type="ECO:0000256" key="2">
    <source>
        <dbReference type="ARBA" id="ARBA00013346"/>
    </source>
</evidence>
<dbReference type="Gene3D" id="3.40.50.150">
    <property type="entry name" value="Vaccinia Virus protein VP39"/>
    <property type="match status" value="1"/>
</dbReference>
<keyword evidence="5" id="KW-0949">S-adenosyl-L-methionine</keyword>
<name>A0A4R3LFZ5_9GAMM</name>
<comment type="caution">
    <text evidence="8">The sequence shown here is derived from an EMBL/GenBank/DDBJ whole genome shotgun (WGS) entry which is preliminary data.</text>
</comment>
<feature type="domain" description="Ribosomal RNA adenine methylase transferase N-terminal" evidence="7">
    <location>
        <begin position="114"/>
        <end position="242"/>
    </location>
</feature>
<keyword evidence="4 8" id="KW-0808">Transferase</keyword>
<dbReference type="GO" id="GO:0000179">
    <property type="term" value="F:rRNA (adenine-N6,N6-)-dimethyltransferase activity"/>
    <property type="evidence" value="ECO:0007669"/>
    <property type="project" value="InterPro"/>
</dbReference>
<evidence type="ECO:0000259" key="7">
    <source>
        <dbReference type="SMART" id="SM00650"/>
    </source>
</evidence>
<dbReference type="EMBL" id="SMAF01000008">
    <property type="protein sequence ID" value="TCS98450.1"/>
    <property type="molecule type" value="Genomic_DNA"/>
</dbReference>
<evidence type="ECO:0000256" key="3">
    <source>
        <dbReference type="ARBA" id="ARBA00022603"/>
    </source>
</evidence>
<comment type="similarity">
    <text evidence="1">Belongs to the methyltransferase superfamily. L-isoaspartyl/D-aspartyl protein methyltransferase family.</text>
</comment>
<dbReference type="Pfam" id="PF01135">
    <property type="entry name" value="PCMT"/>
    <property type="match status" value="1"/>
</dbReference>
<dbReference type="SUPFAM" id="SSF53335">
    <property type="entry name" value="S-adenosyl-L-methionine-dependent methyltransferases"/>
    <property type="match status" value="1"/>
</dbReference>
<evidence type="ECO:0000313" key="9">
    <source>
        <dbReference type="Proteomes" id="UP000294599"/>
    </source>
</evidence>